<dbReference type="InterPro" id="IPR007815">
    <property type="entry name" value="Emycin_Estase"/>
</dbReference>
<dbReference type="Proteomes" id="UP001589693">
    <property type="component" value="Unassembled WGS sequence"/>
</dbReference>
<dbReference type="PANTHER" id="PTHR31299:SF0">
    <property type="entry name" value="ESTERASE, PUTATIVE (AFU_ORTHOLOGUE AFUA_1G05850)-RELATED"/>
    <property type="match status" value="1"/>
</dbReference>
<evidence type="ECO:0000313" key="1">
    <source>
        <dbReference type="EMBL" id="MFB9903662.1"/>
    </source>
</evidence>
<dbReference type="Gene3D" id="1.20.1440.30">
    <property type="entry name" value="Biosynthetic Protein domain"/>
    <property type="match status" value="1"/>
</dbReference>
<accession>A0ABV5ZS18</accession>
<dbReference type="SUPFAM" id="SSF159501">
    <property type="entry name" value="EreA/ChaN-like"/>
    <property type="match status" value="1"/>
</dbReference>
<dbReference type="PANTHER" id="PTHR31299">
    <property type="entry name" value="ESTERASE, PUTATIVE (AFU_ORTHOLOGUE AFUA_1G05850)-RELATED"/>
    <property type="match status" value="1"/>
</dbReference>
<sequence length="415" mass="44415">MPSDGFTEYARANAIRLDTIDPAAPLEDLEPLRALVGDAKIVAIGENNHHVREFYLVRHRILRFLVERCGFDTLGFESGFAEGSAIDDWVRGGEGELTRLAKRNITFTLGEAEEMRALLTWMRETEHEVGFSGLDVPASAGSPRPALDAVAGYLGTVDPDAVTLVTAAITATELYSGPNSAVSSKLHKELDPALRHAATAALSRLLAHMESLRPAYVDRSSTSDFAVAAHHVLGAWRLDQYLQELSAMGDSPALFGLNSSRDSYMAASAKRLVDEGRRVVMAVHNGHLQRTPVSFGGPHVALLPAGCQLAHTYGDDYVAIAVTGGEGHTVALALDPEQPTGYRTYAAPLAPPEPGGVEAAMSGLELLDLRPARGKVEGPTSIRWATMQPETDVLSGFDAVVHVPTTSTTDHVPGR</sequence>
<comment type="caution">
    <text evidence="1">The sequence shown here is derived from an EMBL/GenBank/DDBJ whole genome shotgun (WGS) entry which is preliminary data.</text>
</comment>
<dbReference type="CDD" id="cd14728">
    <property type="entry name" value="Ere-like"/>
    <property type="match status" value="1"/>
</dbReference>
<proteinExistence type="predicted"/>
<evidence type="ECO:0000313" key="2">
    <source>
        <dbReference type="Proteomes" id="UP001589693"/>
    </source>
</evidence>
<name>A0ABV5ZS18_9PSEU</name>
<gene>
    <name evidence="1" type="ORF">ACFFQA_06915</name>
</gene>
<organism evidence="1 2">
    <name type="scientific">Allokutzneria oryzae</name>
    <dbReference type="NCBI Taxonomy" id="1378989"/>
    <lineage>
        <taxon>Bacteria</taxon>
        <taxon>Bacillati</taxon>
        <taxon>Actinomycetota</taxon>
        <taxon>Actinomycetes</taxon>
        <taxon>Pseudonocardiales</taxon>
        <taxon>Pseudonocardiaceae</taxon>
        <taxon>Allokutzneria</taxon>
    </lineage>
</organism>
<dbReference type="EC" id="3.1.1.-" evidence="1"/>
<dbReference type="Gene3D" id="3.30.1870.10">
    <property type="entry name" value="EreA-like, domain 2"/>
    <property type="match status" value="1"/>
</dbReference>
<keyword evidence="2" id="KW-1185">Reference proteome</keyword>
<keyword evidence="1" id="KW-0378">Hydrolase</keyword>
<dbReference type="EMBL" id="JBHLZU010000006">
    <property type="protein sequence ID" value="MFB9903662.1"/>
    <property type="molecule type" value="Genomic_DNA"/>
</dbReference>
<dbReference type="RefSeq" id="WP_377850817.1">
    <property type="nucleotide sequence ID" value="NZ_JBHLZU010000006.1"/>
</dbReference>
<dbReference type="Pfam" id="PF05139">
    <property type="entry name" value="Erythro_esteras"/>
    <property type="match status" value="1"/>
</dbReference>
<protein>
    <submittedName>
        <fullName evidence="1">Erythromycin esterase family protein</fullName>
        <ecNumber evidence="1">3.1.1.-</ecNumber>
    </submittedName>
</protein>
<dbReference type="InterPro" id="IPR052036">
    <property type="entry name" value="Hydrolase/PRTase-associated"/>
</dbReference>
<dbReference type="GO" id="GO:0016787">
    <property type="term" value="F:hydrolase activity"/>
    <property type="evidence" value="ECO:0007669"/>
    <property type="project" value="UniProtKB-KW"/>
</dbReference>
<reference evidence="1 2" key="1">
    <citation type="submission" date="2024-09" db="EMBL/GenBank/DDBJ databases">
        <authorList>
            <person name="Sun Q."/>
            <person name="Mori K."/>
        </authorList>
    </citation>
    <scope>NUCLEOTIDE SEQUENCE [LARGE SCALE GENOMIC DNA]</scope>
    <source>
        <strain evidence="1 2">TBRC 7907</strain>
    </source>
</reference>
<dbReference type="Gene3D" id="3.40.1660.10">
    <property type="entry name" value="EreA-like (biosynthetic domain)"/>
    <property type="match status" value="1"/>
</dbReference>